<accession>A0A392UPM7</accession>
<evidence type="ECO:0000256" key="1">
    <source>
        <dbReference type="SAM" id="MobiDB-lite"/>
    </source>
</evidence>
<evidence type="ECO:0000313" key="3">
    <source>
        <dbReference type="Proteomes" id="UP000265520"/>
    </source>
</evidence>
<comment type="caution">
    <text evidence="2">The sequence shown here is derived from an EMBL/GenBank/DDBJ whole genome shotgun (WGS) entry which is preliminary data.</text>
</comment>
<reference evidence="2 3" key="1">
    <citation type="journal article" date="2018" name="Front. Plant Sci.">
        <title>Red Clover (Trifolium pratense) and Zigzag Clover (T. medium) - A Picture of Genomic Similarities and Differences.</title>
        <authorList>
            <person name="Dluhosova J."/>
            <person name="Istvanek J."/>
            <person name="Nedelnik J."/>
            <person name="Repkova J."/>
        </authorList>
    </citation>
    <scope>NUCLEOTIDE SEQUENCE [LARGE SCALE GENOMIC DNA]</scope>
    <source>
        <strain evidence="3">cv. 10/8</strain>
        <tissue evidence="2">Leaf</tissue>
    </source>
</reference>
<feature type="compositionally biased region" description="Polar residues" evidence="1">
    <location>
        <begin position="61"/>
        <end position="78"/>
    </location>
</feature>
<feature type="compositionally biased region" description="Basic and acidic residues" evidence="1">
    <location>
        <begin position="41"/>
        <end position="55"/>
    </location>
</feature>
<feature type="region of interest" description="Disordered" evidence="1">
    <location>
        <begin position="18"/>
        <end position="78"/>
    </location>
</feature>
<proteinExistence type="predicted"/>
<dbReference type="Proteomes" id="UP000265520">
    <property type="component" value="Unassembled WGS sequence"/>
</dbReference>
<name>A0A392UPM7_9FABA</name>
<feature type="non-terminal residue" evidence="2">
    <location>
        <position position="1"/>
    </location>
</feature>
<keyword evidence="3" id="KW-1185">Reference proteome</keyword>
<dbReference type="AlphaFoldDB" id="A0A392UPM7"/>
<dbReference type="EMBL" id="LXQA010882013">
    <property type="protein sequence ID" value="MCI75402.1"/>
    <property type="molecule type" value="Genomic_DNA"/>
</dbReference>
<sequence>TDTISPARVRVEYPVNLSLGPQGVSEDRALRTSDSSQMSDAQERPNTRKADEESGRGVNNPLYSKRSSSCPPEASRSV</sequence>
<feature type="non-terminal residue" evidence="2">
    <location>
        <position position="78"/>
    </location>
</feature>
<evidence type="ECO:0000313" key="2">
    <source>
        <dbReference type="EMBL" id="MCI75402.1"/>
    </source>
</evidence>
<organism evidence="2 3">
    <name type="scientific">Trifolium medium</name>
    <dbReference type="NCBI Taxonomy" id="97028"/>
    <lineage>
        <taxon>Eukaryota</taxon>
        <taxon>Viridiplantae</taxon>
        <taxon>Streptophyta</taxon>
        <taxon>Embryophyta</taxon>
        <taxon>Tracheophyta</taxon>
        <taxon>Spermatophyta</taxon>
        <taxon>Magnoliopsida</taxon>
        <taxon>eudicotyledons</taxon>
        <taxon>Gunneridae</taxon>
        <taxon>Pentapetalae</taxon>
        <taxon>rosids</taxon>
        <taxon>fabids</taxon>
        <taxon>Fabales</taxon>
        <taxon>Fabaceae</taxon>
        <taxon>Papilionoideae</taxon>
        <taxon>50 kb inversion clade</taxon>
        <taxon>NPAAA clade</taxon>
        <taxon>Hologalegina</taxon>
        <taxon>IRL clade</taxon>
        <taxon>Trifolieae</taxon>
        <taxon>Trifolium</taxon>
    </lineage>
</organism>
<protein>
    <submittedName>
        <fullName evidence="2">Uncharacterized protein</fullName>
    </submittedName>
</protein>